<dbReference type="GeneID" id="83585456"/>
<evidence type="ECO:0000256" key="3">
    <source>
        <dbReference type="ARBA" id="ARBA00022692"/>
    </source>
</evidence>
<evidence type="ECO:0000256" key="6">
    <source>
        <dbReference type="SAM" id="Phobius"/>
    </source>
</evidence>
<feature type="domain" description="EamA" evidence="7">
    <location>
        <begin position="7"/>
        <end position="138"/>
    </location>
</feature>
<proteinExistence type="predicted"/>
<feature type="transmembrane region" description="Helical" evidence="6">
    <location>
        <begin position="208"/>
        <end position="226"/>
    </location>
</feature>
<keyword evidence="4 6" id="KW-1133">Transmembrane helix</keyword>
<evidence type="ECO:0000256" key="4">
    <source>
        <dbReference type="ARBA" id="ARBA00022989"/>
    </source>
</evidence>
<feature type="transmembrane region" description="Helical" evidence="6">
    <location>
        <begin position="98"/>
        <end position="115"/>
    </location>
</feature>
<dbReference type="EMBL" id="QOUW02000168">
    <property type="protein sequence ID" value="RIW02935.1"/>
    <property type="molecule type" value="Genomic_DNA"/>
</dbReference>
<feature type="domain" description="EamA" evidence="7">
    <location>
        <begin position="149"/>
        <end position="279"/>
    </location>
</feature>
<dbReference type="PANTHER" id="PTHR42920:SF5">
    <property type="entry name" value="EAMA DOMAIN-CONTAINING PROTEIN"/>
    <property type="match status" value="1"/>
</dbReference>
<reference evidence="8 9" key="1">
    <citation type="submission" date="2018-08" db="EMBL/GenBank/DDBJ databases">
        <title>Vibrio harveyi strains pathogenic to white snook Centropomus viridis Lockington (1877) and potential probiotic bacteria.</title>
        <authorList>
            <person name="Soto-Rodriguez S."/>
            <person name="Gomez-Gil B."/>
            <person name="Lozano-Olvera R."/>
        </authorList>
    </citation>
    <scope>NUCLEOTIDE SEQUENCE [LARGE SCALE GENOMIC DNA]</scope>
    <source>
        <strain evidence="8 9">CAIM 1508</strain>
    </source>
</reference>
<gene>
    <name evidence="8" type="ORF">DS957_024830</name>
</gene>
<keyword evidence="5 6" id="KW-0472">Membrane</keyword>
<keyword evidence="3 6" id="KW-0812">Transmembrane</keyword>
<dbReference type="Pfam" id="PF00892">
    <property type="entry name" value="EamA"/>
    <property type="match status" value="2"/>
</dbReference>
<feature type="transmembrane region" description="Helical" evidence="6">
    <location>
        <begin position="122"/>
        <end position="143"/>
    </location>
</feature>
<feature type="transmembrane region" description="Helical" evidence="6">
    <location>
        <begin position="36"/>
        <end position="54"/>
    </location>
</feature>
<dbReference type="AlphaFoldDB" id="A0A8B3DCU6"/>
<evidence type="ECO:0000256" key="1">
    <source>
        <dbReference type="ARBA" id="ARBA00004651"/>
    </source>
</evidence>
<dbReference type="InterPro" id="IPR037185">
    <property type="entry name" value="EmrE-like"/>
</dbReference>
<dbReference type="InterPro" id="IPR000620">
    <property type="entry name" value="EamA_dom"/>
</dbReference>
<feature type="transmembrane region" description="Helical" evidence="6">
    <location>
        <begin position="149"/>
        <end position="166"/>
    </location>
</feature>
<sequence length="296" mass="32593">MFNSERKAAFVLVATTMIAALGWIFSKETIQGLPPFGFIGLRFTIASLCLLPLCIKPLRAANKKDIFAAAGVGVLLGGALMCWIYAISISDTLGEGAFIMSLSMLFVPIVAWIMFRQRPQRIFWVSLPIAILGLGCLSLAGGWQQSSSQLWFLGAALMLALHFNVNSKYSQKLPVLLLTCIQLFVTGLIGLLISSLVETVPTEVSTSIWIWFALSTLLATSLRYVMQTMGQKFVQAGNAALIMILEPVWTVILSVIWYGEVLTSNKLVGCALILFSLVIYRTGGRLRFPKSRYRLQ</sequence>
<dbReference type="SUPFAM" id="SSF103481">
    <property type="entry name" value="Multidrug resistance efflux transporter EmrE"/>
    <property type="match status" value="2"/>
</dbReference>
<comment type="caution">
    <text evidence="8">The sequence shown here is derived from an EMBL/GenBank/DDBJ whole genome shotgun (WGS) entry which is preliminary data.</text>
</comment>
<dbReference type="GO" id="GO:0005886">
    <property type="term" value="C:plasma membrane"/>
    <property type="evidence" value="ECO:0007669"/>
    <property type="project" value="UniProtKB-SubCell"/>
</dbReference>
<dbReference type="RefSeq" id="WP_017188965.1">
    <property type="nucleotide sequence ID" value="NZ_BGNF01000047.1"/>
</dbReference>
<evidence type="ECO:0000256" key="2">
    <source>
        <dbReference type="ARBA" id="ARBA00022475"/>
    </source>
</evidence>
<feature type="transmembrane region" description="Helical" evidence="6">
    <location>
        <begin position="238"/>
        <end position="258"/>
    </location>
</feature>
<dbReference type="InterPro" id="IPR051258">
    <property type="entry name" value="Diverse_Substrate_Transporter"/>
</dbReference>
<comment type="subcellular location">
    <subcellularLocation>
        <location evidence="1">Cell membrane</location>
        <topology evidence="1">Multi-pass membrane protein</topology>
    </subcellularLocation>
</comment>
<name>A0A8B3DCU6_VIBHA</name>
<accession>A0A8B3DCU6</accession>
<evidence type="ECO:0000259" key="7">
    <source>
        <dbReference type="Pfam" id="PF00892"/>
    </source>
</evidence>
<keyword evidence="2" id="KW-1003">Cell membrane</keyword>
<evidence type="ECO:0000313" key="8">
    <source>
        <dbReference type="EMBL" id="RIW02935.1"/>
    </source>
</evidence>
<organism evidence="8 9">
    <name type="scientific">Vibrio harveyi</name>
    <name type="common">Beneckea harveyi</name>
    <dbReference type="NCBI Taxonomy" id="669"/>
    <lineage>
        <taxon>Bacteria</taxon>
        <taxon>Pseudomonadati</taxon>
        <taxon>Pseudomonadota</taxon>
        <taxon>Gammaproteobacteria</taxon>
        <taxon>Vibrionales</taxon>
        <taxon>Vibrionaceae</taxon>
        <taxon>Vibrio</taxon>
    </lineage>
</organism>
<evidence type="ECO:0000256" key="5">
    <source>
        <dbReference type="ARBA" id="ARBA00023136"/>
    </source>
</evidence>
<feature type="transmembrane region" description="Helical" evidence="6">
    <location>
        <begin position="66"/>
        <end position="86"/>
    </location>
</feature>
<evidence type="ECO:0000313" key="9">
    <source>
        <dbReference type="Proteomes" id="UP000253437"/>
    </source>
</evidence>
<feature type="transmembrane region" description="Helical" evidence="6">
    <location>
        <begin position="173"/>
        <end position="196"/>
    </location>
</feature>
<feature type="transmembrane region" description="Helical" evidence="6">
    <location>
        <begin position="264"/>
        <end position="283"/>
    </location>
</feature>
<dbReference type="PANTHER" id="PTHR42920">
    <property type="entry name" value="OS03G0707200 PROTEIN-RELATED"/>
    <property type="match status" value="1"/>
</dbReference>
<dbReference type="Proteomes" id="UP000253437">
    <property type="component" value="Unassembled WGS sequence"/>
</dbReference>
<protein>
    <submittedName>
        <fullName evidence="8">DMT family transporter</fullName>
    </submittedName>
</protein>